<dbReference type="SUPFAM" id="SSF81383">
    <property type="entry name" value="F-box domain"/>
    <property type="match status" value="1"/>
</dbReference>
<feature type="domain" description="F-box" evidence="3">
    <location>
        <begin position="1"/>
        <end position="45"/>
    </location>
</feature>
<dbReference type="Pfam" id="PF12937">
    <property type="entry name" value="F-box-like"/>
    <property type="match status" value="1"/>
</dbReference>
<keyword evidence="2" id="KW-0833">Ubl conjugation pathway</keyword>
<proteinExistence type="predicted"/>
<dbReference type="InterPro" id="IPR052121">
    <property type="entry name" value="F-box_SCF_Substrate_Recog"/>
</dbReference>
<reference evidence="5" key="1">
    <citation type="submission" date="2025-08" db="UniProtKB">
        <authorList>
            <consortium name="RefSeq"/>
        </authorList>
    </citation>
    <scope>IDENTIFICATION</scope>
</reference>
<dbReference type="InterPro" id="IPR015943">
    <property type="entry name" value="WD40/YVTN_repeat-like_dom_sf"/>
</dbReference>
<dbReference type="RefSeq" id="XP_021010574.1">
    <property type="nucleotide sequence ID" value="XM_021154915.1"/>
</dbReference>
<sequence length="468" mass="54201">MEVHLPDVPMLKILSYLDAYSLLQAAQVNKNWNELASSDVLWRKLCQKRWLFCGMVTLQLLGTETWKEFFVFRTRQEHAKSRAIREDFIYKEIPADYGVRAHPCYISGRGLTRKGQGRPVVCMVTSVNRISTWDIQEGVLTWVSPVQQVGIKLLTTLPELHIAITVDIQSTIKLWDCHNSEALATSNLESPCKLLKAVFTKDGPIVLAGDTLGNLYIFRIPDLHLISKLNVFQCSINELSCSPQKKWIFLNRKHLHILPKVFYMDSLLRTSEFSAPVSTILKFSLCQRAFWTPRMEDRITLMSIRRTRKITKFITFDMKLKDIQNKITVKEQFVASFSVPDNMGRPKWFGVSGKDVIVCSTGSSLLLFNIKGVYLQTIMYYTDWILRLWMDPIYVIVTFNNGSLIVYSWEERCRQLNRCYHLQSRRRLPQQSFINKTLCDDVSIIRVMTTHSIPSFLMAYILTSDLLN</sequence>
<dbReference type="InterPro" id="IPR001810">
    <property type="entry name" value="F-box_dom"/>
</dbReference>
<dbReference type="CDD" id="cd22137">
    <property type="entry name" value="F-box_FBXW12"/>
    <property type="match status" value="1"/>
</dbReference>
<dbReference type="InterPro" id="IPR036322">
    <property type="entry name" value="WD40_repeat_dom_sf"/>
</dbReference>
<evidence type="ECO:0000256" key="2">
    <source>
        <dbReference type="ARBA" id="ARBA00022786"/>
    </source>
</evidence>
<dbReference type="SMART" id="SM00256">
    <property type="entry name" value="FBOX"/>
    <property type="match status" value="1"/>
</dbReference>
<dbReference type="GeneID" id="110288619"/>
<evidence type="ECO:0000313" key="4">
    <source>
        <dbReference type="Proteomes" id="UP000515126"/>
    </source>
</evidence>
<dbReference type="PANTHER" id="PTHR46550:SF2">
    <property type="entry name" value="EXPRESSED SEQUENCE C85627-RELATED"/>
    <property type="match status" value="1"/>
</dbReference>
<evidence type="ECO:0000313" key="5">
    <source>
        <dbReference type="RefSeq" id="XP_021010574.1"/>
    </source>
</evidence>
<dbReference type="Proteomes" id="UP000515126">
    <property type="component" value="Unplaced"/>
</dbReference>
<dbReference type="PROSITE" id="PS50181">
    <property type="entry name" value="FBOX"/>
    <property type="match status" value="1"/>
</dbReference>
<name>A0A6P5P6R6_MUSCR</name>
<dbReference type="AlphaFoldDB" id="A0A6P5P6R6"/>
<evidence type="ECO:0000256" key="1">
    <source>
        <dbReference type="ARBA" id="ARBA00004906"/>
    </source>
</evidence>
<dbReference type="Gene3D" id="2.130.10.10">
    <property type="entry name" value="YVTN repeat-like/Quinoprotein amine dehydrogenase"/>
    <property type="match status" value="1"/>
</dbReference>
<dbReference type="KEGG" id="mcal:110288619"/>
<dbReference type="SUPFAM" id="SSF50978">
    <property type="entry name" value="WD40 repeat-like"/>
    <property type="match status" value="1"/>
</dbReference>
<accession>A0A6P5P6R6</accession>
<dbReference type="Gene3D" id="1.20.1280.50">
    <property type="match status" value="1"/>
</dbReference>
<protein>
    <submittedName>
        <fullName evidence="5">F-box/WD repeat-containing protein 15-like isoform X1</fullName>
    </submittedName>
</protein>
<dbReference type="GO" id="GO:0005737">
    <property type="term" value="C:cytoplasm"/>
    <property type="evidence" value="ECO:0007669"/>
    <property type="project" value="TreeGrafter"/>
</dbReference>
<evidence type="ECO:0000259" key="3">
    <source>
        <dbReference type="PROSITE" id="PS50181"/>
    </source>
</evidence>
<dbReference type="PANTHER" id="PTHR46550">
    <property type="entry name" value="F-BOX ONLY PROTEIN 3"/>
    <property type="match status" value="1"/>
</dbReference>
<comment type="pathway">
    <text evidence="1">Protein modification; protein ubiquitination.</text>
</comment>
<dbReference type="InterPro" id="IPR036047">
    <property type="entry name" value="F-box-like_dom_sf"/>
</dbReference>
<organism evidence="4 5">
    <name type="scientific">Mus caroli</name>
    <name type="common">Ryukyu mouse</name>
    <name type="synonym">Ricefield mouse</name>
    <dbReference type="NCBI Taxonomy" id="10089"/>
    <lineage>
        <taxon>Eukaryota</taxon>
        <taxon>Metazoa</taxon>
        <taxon>Chordata</taxon>
        <taxon>Craniata</taxon>
        <taxon>Vertebrata</taxon>
        <taxon>Euteleostomi</taxon>
        <taxon>Mammalia</taxon>
        <taxon>Eutheria</taxon>
        <taxon>Euarchontoglires</taxon>
        <taxon>Glires</taxon>
        <taxon>Rodentia</taxon>
        <taxon>Myomorpha</taxon>
        <taxon>Muroidea</taxon>
        <taxon>Muridae</taxon>
        <taxon>Murinae</taxon>
        <taxon>Mus</taxon>
        <taxon>Mus</taxon>
    </lineage>
</organism>
<keyword evidence="4" id="KW-1185">Reference proteome</keyword>
<gene>
    <name evidence="5" type="primary">LOC110288619</name>
</gene>